<dbReference type="STRING" id="897.B2D07_05165"/>
<evidence type="ECO:0000313" key="2">
    <source>
        <dbReference type="Proteomes" id="UP000014977"/>
    </source>
</evidence>
<proteinExistence type="predicted"/>
<dbReference type="RefSeq" id="WP_020876993.1">
    <property type="nucleotide sequence ID" value="NZ_ATHJ01000094.1"/>
</dbReference>
<sequence length="475" mass="53930">MKKLENLMDRVINRVNINLREFSIEVGALLRDLVPENQLVKFYAFYGIWSNHPIHFHFSNSSLAGSYFLGRCKVDNSILYKCDIRGDELKMKGDVFDVNGTAVTVEDDEVIWIKDSLLIKTLVHNYSHNPEKLELFLIKNSASAPYANIHGSPIEGCFLEPFSTVDLTSLHDCRVGTYTYVQVGELSHIEVESGRVWIRNKDIFDFNYRFPQDVLRTRYIAFVPGKGAMGMFMDFAEDRKMDFQRLYDVVHLDSPIKEIPQGASINRYSVWKGKNHISRNVLVSQRAFLEEAWLGEGANAQENCYISYSRLEGFNVTAHGATIIYAQLGRKVFVGFNSFLQGKADAPLIVGDESIIMPHTIMDLTESVTVPGNHLVWGYIRTQEDLEDHSIPLERLSKIKDEISIGNMQFRGSGEAFVAAFRHRIQHILEANGAFFDGEYGKGHAQTGQNISFNIIQPYPRGEARGLFPTIDIEP</sequence>
<dbReference type="SUPFAM" id="SSF51161">
    <property type="entry name" value="Trimeric LpxA-like enzymes"/>
    <property type="match status" value="1"/>
</dbReference>
<dbReference type="InterPro" id="IPR040730">
    <property type="entry name" value="Hexapep_loop"/>
</dbReference>
<organism evidence="1 2">
    <name type="scientific">Desulfococcus multivorans DSM 2059</name>
    <dbReference type="NCBI Taxonomy" id="1121405"/>
    <lineage>
        <taxon>Bacteria</taxon>
        <taxon>Pseudomonadati</taxon>
        <taxon>Thermodesulfobacteriota</taxon>
        <taxon>Desulfobacteria</taxon>
        <taxon>Desulfobacterales</taxon>
        <taxon>Desulfococcaceae</taxon>
        <taxon>Desulfococcus</taxon>
    </lineage>
</organism>
<dbReference type="eggNOG" id="COG0663">
    <property type="taxonomic scope" value="Bacteria"/>
</dbReference>
<comment type="caution">
    <text evidence="1">The sequence shown here is derived from an EMBL/GenBank/DDBJ whole genome shotgun (WGS) entry which is preliminary data.</text>
</comment>
<dbReference type="Proteomes" id="UP000014977">
    <property type="component" value="Unassembled WGS sequence"/>
</dbReference>
<keyword evidence="2" id="KW-1185">Reference proteome</keyword>
<evidence type="ECO:0008006" key="3">
    <source>
        <dbReference type="Google" id="ProtNLM"/>
    </source>
</evidence>
<dbReference type="AlphaFoldDB" id="S7TPQ5"/>
<dbReference type="PATRIC" id="fig|1121405.3.peg.2718"/>
<gene>
    <name evidence="1" type="ORF">dsmv_0331</name>
</gene>
<reference evidence="1 2" key="1">
    <citation type="journal article" date="2013" name="Genome Announc.">
        <title>Draft genome sequences for three mercury-methylating, sulfate-reducing bacteria.</title>
        <authorList>
            <person name="Brown S.D."/>
            <person name="Hurt R.A.Jr."/>
            <person name="Gilmour C.C."/>
            <person name="Elias D.A."/>
        </authorList>
    </citation>
    <scope>NUCLEOTIDE SEQUENCE [LARGE SCALE GENOMIC DNA]</scope>
    <source>
        <strain evidence="1 2">DSM 2059</strain>
    </source>
</reference>
<dbReference type="OrthoDB" id="5441734at2"/>
<evidence type="ECO:0000313" key="1">
    <source>
        <dbReference type="EMBL" id="EPR38921.1"/>
    </source>
</evidence>
<dbReference type="Gene3D" id="2.160.10.10">
    <property type="entry name" value="Hexapeptide repeat proteins"/>
    <property type="match status" value="2"/>
</dbReference>
<dbReference type="EMBL" id="ATHJ01000094">
    <property type="protein sequence ID" value="EPR38921.1"/>
    <property type="molecule type" value="Genomic_DNA"/>
</dbReference>
<dbReference type="Pfam" id="PF18776">
    <property type="entry name" value="Hexapep_loop"/>
    <property type="match status" value="1"/>
</dbReference>
<name>S7TPQ5_DESML</name>
<accession>S7TPQ5</accession>
<protein>
    <recommendedName>
        <fullName evidence="3">Transferase</fullName>
    </recommendedName>
</protein>
<dbReference type="InterPro" id="IPR011004">
    <property type="entry name" value="Trimer_LpxA-like_sf"/>
</dbReference>